<dbReference type="GO" id="GO:0006351">
    <property type="term" value="P:DNA-templated transcription"/>
    <property type="evidence" value="ECO:0007669"/>
    <property type="project" value="TreeGrafter"/>
</dbReference>
<dbReference type="RefSeq" id="WP_005993707.1">
    <property type="nucleotide sequence ID" value="NZ_AECZ01000012.1"/>
</dbReference>
<dbReference type="Gene3D" id="1.10.10.10">
    <property type="entry name" value="Winged helix-like DNA-binding domain superfamily/Winged helix DNA-binding domain"/>
    <property type="match status" value="1"/>
</dbReference>
<dbReference type="FunFam" id="1.10.10.10:FF:000001">
    <property type="entry name" value="LysR family transcriptional regulator"/>
    <property type="match status" value="1"/>
</dbReference>
<sequence>MQAFLTDLPLLAAVARQRSFSKAAEILGMSASTLSRRIKLLEERMGVLLFYRDTRNVKLTDTGSVLIERCEFILDEAQKAYDSVVTNMRKPSGLVRVCMFRDMYEEHMRGMLLDFATRWPDIRMDLTFAEHSVDLRIDPYDVAFLIGPSIAPPLVARKLLTIEPFLYASPELFKHHPMPVEPKDLHRLPCIVLERFGRRWPMHNGNRQVIVDIEPKYTFSSVEMCRDFALAGHGIALLRDLLAAPDETAGRLVRVLPQWSGGFEHDVYMVTGPGQLPQRVRLFVDHIQANYASRS</sequence>
<reference evidence="6 7" key="1">
    <citation type="submission" date="2010-08" db="EMBL/GenBank/DDBJ databases">
        <title>The draft genome of Desulfovibrio fructosovorans JJ.</title>
        <authorList>
            <consortium name="US DOE Joint Genome Institute (JGI-PGF)"/>
            <person name="Lucas S."/>
            <person name="Copeland A."/>
            <person name="Lapidus A."/>
            <person name="Cheng J.-F."/>
            <person name="Bruce D."/>
            <person name="Goodwin L."/>
            <person name="Pitluck S."/>
            <person name="Land M.L."/>
            <person name="Hauser L."/>
            <person name="Chang Y.-J."/>
            <person name="Jeffries C."/>
            <person name="Wall J.D."/>
            <person name="Stahl D.A."/>
            <person name="Arkin A.P."/>
            <person name="Dehal P."/>
            <person name="Stolyar S.M."/>
            <person name="Hazen T.C."/>
            <person name="Woyke T.J."/>
        </authorList>
    </citation>
    <scope>NUCLEOTIDE SEQUENCE [LARGE SCALE GENOMIC DNA]</scope>
    <source>
        <strain evidence="6 7">JJ</strain>
    </source>
</reference>
<dbReference type="GO" id="GO:0043565">
    <property type="term" value="F:sequence-specific DNA binding"/>
    <property type="evidence" value="ECO:0007669"/>
    <property type="project" value="TreeGrafter"/>
</dbReference>
<evidence type="ECO:0000259" key="5">
    <source>
        <dbReference type="PROSITE" id="PS50931"/>
    </source>
</evidence>
<dbReference type="Pfam" id="PF00126">
    <property type="entry name" value="HTH_1"/>
    <property type="match status" value="1"/>
</dbReference>
<evidence type="ECO:0000256" key="2">
    <source>
        <dbReference type="ARBA" id="ARBA00023015"/>
    </source>
</evidence>
<evidence type="ECO:0000256" key="3">
    <source>
        <dbReference type="ARBA" id="ARBA00023125"/>
    </source>
</evidence>
<dbReference type="Proteomes" id="UP000006250">
    <property type="component" value="Unassembled WGS sequence"/>
</dbReference>
<dbReference type="AlphaFoldDB" id="E1JWY9"/>
<comment type="similarity">
    <text evidence="1">Belongs to the LysR transcriptional regulatory family.</text>
</comment>
<comment type="caution">
    <text evidence="6">The sequence shown here is derived from an EMBL/GenBank/DDBJ whole genome shotgun (WGS) entry which is preliminary data.</text>
</comment>
<gene>
    <name evidence="6" type="ORF">DesfrDRAFT_2138</name>
</gene>
<dbReference type="STRING" id="596151.DesfrDRAFT_2138"/>
<evidence type="ECO:0000256" key="4">
    <source>
        <dbReference type="ARBA" id="ARBA00023163"/>
    </source>
</evidence>
<dbReference type="InterPro" id="IPR000847">
    <property type="entry name" value="LysR_HTH_N"/>
</dbReference>
<dbReference type="SUPFAM" id="SSF46785">
    <property type="entry name" value="Winged helix' DNA-binding domain"/>
    <property type="match status" value="1"/>
</dbReference>
<dbReference type="InterPro" id="IPR058163">
    <property type="entry name" value="LysR-type_TF_proteobact-type"/>
</dbReference>
<dbReference type="PANTHER" id="PTHR30537">
    <property type="entry name" value="HTH-TYPE TRANSCRIPTIONAL REGULATOR"/>
    <property type="match status" value="1"/>
</dbReference>
<feature type="domain" description="HTH lysR-type" evidence="5">
    <location>
        <begin position="1"/>
        <end position="60"/>
    </location>
</feature>
<evidence type="ECO:0000313" key="6">
    <source>
        <dbReference type="EMBL" id="EFL51193.1"/>
    </source>
</evidence>
<dbReference type="Pfam" id="PF03466">
    <property type="entry name" value="LysR_substrate"/>
    <property type="match status" value="1"/>
</dbReference>
<dbReference type="eggNOG" id="COG0583">
    <property type="taxonomic scope" value="Bacteria"/>
</dbReference>
<dbReference type="SUPFAM" id="SSF53850">
    <property type="entry name" value="Periplasmic binding protein-like II"/>
    <property type="match status" value="1"/>
</dbReference>
<accession>E1JWY9</accession>
<dbReference type="GO" id="GO:0003700">
    <property type="term" value="F:DNA-binding transcription factor activity"/>
    <property type="evidence" value="ECO:0007669"/>
    <property type="project" value="InterPro"/>
</dbReference>
<dbReference type="Gene3D" id="3.40.190.290">
    <property type="match status" value="1"/>
</dbReference>
<dbReference type="PANTHER" id="PTHR30537:SF5">
    <property type="entry name" value="HTH-TYPE TRANSCRIPTIONAL ACTIVATOR TTDR-RELATED"/>
    <property type="match status" value="1"/>
</dbReference>
<keyword evidence="2" id="KW-0805">Transcription regulation</keyword>
<dbReference type="PROSITE" id="PS50931">
    <property type="entry name" value="HTH_LYSR"/>
    <property type="match status" value="1"/>
</dbReference>
<evidence type="ECO:0000256" key="1">
    <source>
        <dbReference type="ARBA" id="ARBA00009437"/>
    </source>
</evidence>
<keyword evidence="4" id="KW-0804">Transcription</keyword>
<keyword evidence="7" id="KW-1185">Reference proteome</keyword>
<dbReference type="InterPro" id="IPR005119">
    <property type="entry name" value="LysR_subst-bd"/>
</dbReference>
<name>E1JWY9_SOLFR</name>
<dbReference type="InterPro" id="IPR036388">
    <property type="entry name" value="WH-like_DNA-bd_sf"/>
</dbReference>
<dbReference type="EMBL" id="AECZ01000012">
    <property type="protein sequence ID" value="EFL51193.1"/>
    <property type="molecule type" value="Genomic_DNA"/>
</dbReference>
<keyword evidence="3" id="KW-0238">DNA-binding</keyword>
<proteinExistence type="inferred from homology"/>
<organism evidence="6 7">
    <name type="scientific">Solidesulfovibrio fructosivorans JJ]</name>
    <dbReference type="NCBI Taxonomy" id="596151"/>
    <lineage>
        <taxon>Bacteria</taxon>
        <taxon>Pseudomonadati</taxon>
        <taxon>Thermodesulfobacteriota</taxon>
        <taxon>Desulfovibrionia</taxon>
        <taxon>Desulfovibrionales</taxon>
        <taxon>Desulfovibrionaceae</taxon>
        <taxon>Solidesulfovibrio</taxon>
    </lineage>
</organism>
<dbReference type="CDD" id="cd08422">
    <property type="entry name" value="PBP2_CrgA_like"/>
    <property type="match status" value="1"/>
</dbReference>
<evidence type="ECO:0000313" key="7">
    <source>
        <dbReference type="Proteomes" id="UP000006250"/>
    </source>
</evidence>
<dbReference type="OrthoDB" id="5504838at2"/>
<protein>
    <submittedName>
        <fullName evidence="6">Transcriptional regulator, LysR family</fullName>
    </submittedName>
</protein>
<dbReference type="InterPro" id="IPR036390">
    <property type="entry name" value="WH_DNA-bd_sf"/>
</dbReference>